<comment type="cofactor">
    <cofactor evidence="2">
        <name>Zn(2+)</name>
        <dbReference type="ChEBI" id="CHEBI:29105"/>
    </cofactor>
</comment>
<evidence type="ECO:0000256" key="4">
    <source>
        <dbReference type="ARBA" id="ARBA00011956"/>
    </source>
</evidence>
<dbReference type="PIRSF" id="PIRSF001480">
    <property type="entry name" value="Mannose-6-phosphate_isomerase"/>
    <property type="match status" value="1"/>
</dbReference>
<dbReference type="Gene3D" id="1.10.441.10">
    <property type="entry name" value="Phosphomannose Isomerase, domain 2"/>
    <property type="match status" value="1"/>
</dbReference>
<evidence type="ECO:0000256" key="3">
    <source>
        <dbReference type="ARBA" id="ARBA00010772"/>
    </source>
</evidence>
<dbReference type="SUPFAM" id="SSF51182">
    <property type="entry name" value="RmlC-like cupins"/>
    <property type="match status" value="1"/>
</dbReference>
<name>A0ABS1M6M0_9NOCA</name>
<dbReference type="InterPro" id="IPR001250">
    <property type="entry name" value="Man6P_Isoase-1"/>
</dbReference>
<dbReference type="InterPro" id="IPR046457">
    <property type="entry name" value="PMI_typeI_cat"/>
</dbReference>
<protein>
    <recommendedName>
        <fullName evidence="4">mannose-6-phosphate isomerase</fullName>
        <ecNumber evidence="4">5.3.1.8</ecNumber>
    </recommendedName>
</protein>
<dbReference type="PROSITE" id="PS00965">
    <property type="entry name" value="PMI_I_1"/>
    <property type="match status" value="1"/>
</dbReference>
<evidence type="ECO:0000313" key="10">
    <source>
        <dbReference type="Proteomes" id="UP000602198"/>
    </source>
</evidence>
<dbReference type="InterPro" id="IPR018050">
    <property type="entry name" value="Pmannose_isomerase-type1_CS"/>
</dbReference>
<dbReference type="EMBL" id="JAERRJ010000006">
    <property type="protein sequence ID" value="MBL1076231.1"/>
    <property type="molecule type" value="Genomic_DNA"/>
</dbReference>
<dbReference type="PANTHER" id="PTHR10309:SF0">
    <property type="entry name" value="MANNOSE-6-PHOSPHATE ISOMERASE"/>
    <property type="match status" value="1"/>
</dbReference>
<evidence type="ECO:0000256" key="2">
    <source>
        <dbReference type="ARBA" id="ARBA00001947"/>
    </source>
</evidence>
<evidence type="ECO:0000256" key="1">
    <source>
        <dbReference type="ARBA" id="ARBA00000757"/>
    </source>
</evidence>
<comment type="catalytic activity">
    <reaction evidence="1">
        <text>D-mannose 6-phosphate = D-fructose 6-phosphate</text>
        <dbReference type="Rhea" id="RHEA:12356"/>
        <dbReference type="ChEBI" id="CHEBI:58735"/>
        <dbReference type="ChEBI" id="CHEBI:61527"/>
        <dbReference type="EC" id="5.3.1.8"/>
    </reaction>
</comment>
<accession>A0ABS1M6M0</accession>
<dbReference type="GO" id="GO:0004476">
    <property type="term" value="F:mannose-6-phosphate isomerase activity"/>
    <property type="evidence" value="ECO:0007669"/>
    <property type="project" value="UniProtKB-EC"/>
</dbReference>
<proteinExistence type="inferred from homology"/>
<sequence length="411" mass="43904">MHELVGALRSYAWGSRTALAQLCGRPVPSAHPEAELWFGAHPADPAQVKINGHSHSLLEVLRADPNRELGAVAGEFDGRLPFLLKILAAEEPLSLQAHPSIEQARAGFARENHAGVAIDSPMRNYRDENHKPELVVAINRFEALAGFRDPRLTVRLLTALDVPELNPYAELLAAQPDSAGLRTLFTTWIALPQASLSMLLPKVLDGCVRYLSDRSEAGTDGAPKEFAAEIRTALELAEAYPGDAGVLAALLLNRVTLEPGDGLFLAAGNLHAYLHGVGVEIMANSDNVLRGGLTPKHVDVPELLRVLDFEPLDMPIVKPESDGDGVFRYRTRAPEFSLSRYELAPGADPMPVLGAGPGIALCTHGTVSLIQNGEELRVECGRAAWISATDGGIRAGATDGPAQLFCATVGS</sequence>
<keyword evidence="10" id="KW-1185">Reference proteome</keyword>
<keyword evidence="5" id="KW-0479">Metal-binding</keyword>
<dbReference type="PANTHER" id="PTHR10309">
    <property type="entry name" value="MANNOSE-6-PHOSPHATE ISOMERASE"/>
    <property type="match status" value="1"/>
</dbReference>
<evidence type="ECO:0000259" key="8">
    <source>
        <dbReference type="Pfam" id="PF20511"/>
    </source>
</evidence>
<dbReference type="NCBIfam" id="TIGR00218">
    <property type="entry name" value="manA"/>
    <property type="match status" value="1"/>
</dbReference>
<reference evidence="9 10" key="1">
    <citation type="submission" date="2021-01" db="EMBL/GenBank/DDBJ databases">
        <title>WGS of actinomycetes isolated from Thailand.</title>
        <authorList>
            <person name="Thawai C."/>
        </authorList>
    </citation>
    <scope>NUCLEOTIDE SEQUENCE [LARGE SCALE GENOMIC DNA]</scope>
    <source>
        <strain evidence="9 10">LPG 2</strain>
    </source>
</reference>
<organism evidence="9 10">
    <name type="scientific">Nocardia acididurans</name>
    <dbReference type="NCBI Taxonomy" id="2802282"/>
    <lineage>
        <taxon>Bacteria</taxon>
        <taxon>Bacillati</taxon>
        <taxon>Actinomycetota</taxon>
        <taxon>Actinomycetes</taxon>
        <taxon>Mycobacteriales</taxon>
        <taxon>Nocardiaceae</taxon>
        <taxon>Nocardia</taxon>
    </lineage>
</organism>
<dbReference type="InterPro" id="IPR011051">
    <property type="entry name" value="RmlC_Cupin_sf"/>
</dbReference>
<keyword evidence="7 9" id="KW-0413">Isomerase</keyword>
<dbReference type="EC" id="5.3.1.8" evidence="4"/>
<dbReference type="CDD" id="cd07011">
    <property type="entry name" value="cupin_PMI_type_I_N"/>
    <property type="match status" value="1"/>
</dbReference>
<gene>
    <name evidence="9" type="primary">manA</name>
    <name evidence="9" type="ORF">JK358_17670</name>
</gene>
<comment type="caution">
    <text evidence="9">The sequence shown here is derived from an EMBL/GenBank/DDBJ whole genome shotgun (WGS) entry which is preliminary data.</text>
</comment>
<dbReference type="Proteomes" id="UP000602198">
    <property type="component" value="Unassembled WGS sequence"/>
</dbReference>
<dbReference type="RefSeq" id="WP_201948776.1">
    <property type="nucleotide sequence ID" value="NZ_JAERRJ010000006.1"/>
</dbReference>
<comment type="similarity">
    <text evidence="3">Belongs to the mannose-6-phosphate isomerase type 1 family.</text>
</comment>
<dbReference type="Pfam" id="PF20511">
    <property type="entry name" value="PMI_typeI_cat"/>
    <property type="match status" value="1"/>
</dbReference>
<evidence type="ECO:0000313" key="9">
    <source>
        <dbReference type="EMBL" id="MBL1076231.1"/>
    </source>
</evidence>
<evidence type="ECO:0000256" key="6">
    <source>
        <dbReference type="ARBA" id="ARBA00022833"/>
    </source>
</evidence>
<dbReference type="InterPro" id="IPR014710">
    <property type="entry name" value="RmlC-like_jellyroll"/>
</dbReference>
<feature type="domain" description="Phosphomannose isomerase type I catalytic" evidence="8">
    <location>
        <begin position="3"/>
        <end position="148"/>
    </location>
</feature>
<evidence type="ECO:0000256" key="5">
    <source>
        <dbReference type="ARBA" id="ARBA00022723"/>
    </source>
</evidence>
<dbReference type="PRINTS" id="PR00714">
    <property type="entry name" value="MAN6PISMRASE"/>
</dbReference>
<keyword evidence="6" id="KW-0862">Zinc</keyword>
<dbReference type="Gene3D" id="2.60.120.10">
    <property type="entry name" value="Jelly Rolls"/>
    <property type="match status" value="2"/>
</dbReference>
<evidence type="ECO:0000256" key="7">
    <source>
        <dbReference type="ARBA" id="ARBA00023235"/>
    </source>
</evidence>
<dbReference type="InterPro" id="IPR016305">
    <property type="entry name" value="Mannose-6-P_Isomerase"/>
</dbReference>